<comment type="similarity">
    <text evidence="3">Belongs to the serine/threonine dehydratase family.</text>
</comment>
<dbReference type="InterPro" id="IPR005789">
    <property type="entry name" value="Thr_deHydtase_catblc"/>
</dbReference>
<dbReference type="InterPro" id="IPR050147">
    <property type="entry name" value="Ser/Thr_Dehydratase"/>
</dbReference>
<evidence type="ECO:0000259" key="8">
    <source>
        <dbReference type="PROSITE" id="PS51671"/>
    </source>
</evidence>
<evidence type="ECO:0000313" key="10">
    <source>
        <dbReference type="EMBL" id="KQB35909.1"/>
    </source>
</evidence>
<dbReference type="RefSeq" id="WP_054963875.1">
    <property type="nucleotide sequence ID" value="NZ_JBBYJF010000010.1"/>
</dbReference>
<dbReference type="GO" id="GO:0006565">
    <property type="term" value="P:L-serine catabolic process"/>
    <property type="evidence" value="ECO:0007669"/>
    <property type="project" value="TreeGrafter"/>
</dbReference>
<comment type="caution">
    <text evidence="10">The sequence shown here is derived from an EMBL/GenBank/DDBJ whole genome shotgun (WGS) entry which is preliminary data.</text>
</comment>
<dbReference type="GO" id="GO:0006567">
    <property type="term" value="P:L-threonine catabolic process"/>
    <property type="evidence" value="ECO:0007669"/>
    <property type="project" value="InterPro"/>
</dbReference>
<accession>A0A0Q0VQ53</accession>
<protein>
    <recommendedName>
        <fullName evidence="4">threonine ammonia-lyase</fullName>
        <ecNumber evidence="4">4.3.1.19</ecNumber>
    </recommendedName>
</protein>
<dbReference type="PANTHER" id="PTHR48078:SF6">
    <property type="entry name" value="L-THREONINE DEHYDRATASE CATABOLIC TDCB"/>
    <property type="match status" value="1"/>
</dbReference>
<evidence type="ECO:0000256" key="7">
    <source>
        <dbReference type="ARBA" id="ARBA00023239"/>
    </source>
</evidence>
<evidence type="ECO:0000256" key="1">
    <source>
        <dbReference type="ARBA" id="ARBA00001933"/>
    </source>
</evidence>
<dbReference type="SUPFAM" id="SSF55021">
    <property type="entry name" value="ACT-like"/>
    <property type="match status" value="1"/>
</dbReference>
<evidence type="ECO:0000256" key="2">
    <source>
        <dbReference type="ARBA" id="ARBA00004810"/>
    </source>
</evidence>
<dbReference type="InterPro" id="IPR044561">
    <property type="entry name" value="ACT_ThrD-II-like"/>
</dbReference>
<dbReference type="EC" id="4.3.1.19" evidence="4"/>
<evidence type="ECO:0000256" key="5">
    <source>
        <dbReference type="ARBA" id="ARBA00022624"/>
    </source>
</evidence>
<dbReference type="InterPro" id="IPR000634">
    <property type="entry name" value="Ser/Thr_deHydtase_PyrdxlP-BS"/>
</dbReference>
<dbReference type="GO" id="GO:0004794">
    <property type="term" value="F:threonine deaminase activity"/>
    <property type="evidence" value="ECO:0007669"/>
    <property type="project" value="UniProtKB-EC"/>
</dbReference>
<reference evidence="10 11" key="2">
    <citation type="submission" date="2015-09" db="EMBL/GenBank/DDBJ databases">
        <title>Heavy metals and arsenic resistance mechanisms in polyextremophilic archaea of the family Ferroplasmaceae.</title>
        <authorList>
            <person name="Bulaev A.G."/>
            <person name="Kanygina A.V."/>
        </authorList>
    </citation>
    <scope>NUCLEOTIDE SEQUENCE [LARGE SCALE GENOMIC DNA]</scope>
    <source>
        <strain evidence="10 11">VT</strain>
    </source>
</reference>
<sequence length="401" mass="44140">MITFDDVKNAEKIIDGRLHRTPLVHSKTFSDMFNADVYFKMEIFQKTGSFKSRGAFVKFAYLTEEEKKNGVITASAGNHAQGVAFAANAYNVRATIVMPEFTTPAKINAVESYGGHVILKGSSYDEAHDYAVNLGVEKGMTFIEAYNDEKVISGQATIGKEIMDDLNPDVIIVPIGGGGLISGISFAAKSMNPNVRVIGVESEKADSMVKSLKEGRIVSYTSNDTIADGIAVKYPGNITFEMVKKYVDNVVTVNDEDIAYALFKLLEREKVLTEPSGAVGLAALLENKIDVKNKKVAIVLSGGNINFLLLSNIIYRALEREDKLIRLEFKLPDHPGIMIKIVNAISSVGANIYHAEVDNLKKNTPIGYQNLLFTVNIVDKKRINELLEKLNKLGFEYNIVN</sequence>
<comment type="pathway">
    <text evidence="2">Amino-acid biosynthesis; L-isoleucine biosynthesis; 2-oxobutanoate from L-threonine: step 1/1.</text>
</comment>
<evidence type="ECO:0000313" key="11">
    <source>
        <dbReference type="Proteomes" id="UP000050320"/>
    </source>
</evidence>
<dbReference type="InterPro" id="IPR001926">
    <property type="entry name" value="TrpB-like_PALP"/>
</dbReference>
<dbReference type="Proteomes" id="UP000050320">
    <property type="component" value="Unassembled WGS sequence"/>
</dbReference>
<dbReference type="GO" id="GO:0009097">
    <property type="term" value="P:isoleucine biosynthetic process"/>
    <property type="evidence" value="ECO:0007669"/>
    <property type="project" value="UniProtKB-UniPathway"/>
</dbReference>
<dbReference type="UniPathway" id="UPA00047">
    <property type="reaction ID" value="UER00054"/>
</dbReference>
<keyword evidence="6" id="KW-0663">Pyridoxal phosphate</keyword>
<comment type="cofactor">
    <cofactor evidence="1">
        <name>pyridoxal 5'-phosphate</name>
        <dbReference type="ChEBI" id="CHEBI:597326"/>
    </cofactor>
</comment>
<dbReference type="AlphaFoldDB" id="A0A0Q0VQ53"/>
<dbReference type="FunFam" id="3.40.50.1100:FF:000007">
    <property type="entry name" value="L-threonine dehydratase catabolic TdcB"/>
    <property type="match status" value="1"/>
</dbReference>
<keyword evidence="11" id="KW-1185">Reference proteome</keyword>
<dbReference type="PATRIC" id="fig|507754.4.peg.208"/>
<dbReference type="EMBL" id="LJCQ01000078">
    <property type="protein sequence ID" value="KPV47388.1"/>
    <property type="molecule type" value="Genomic_DNA"/>
</dbReference>
<dbReference type="CDD" id="cd04886">
    <property type="entry name" value="ACT_ThrD-II-like"/>
    <property type="match status" value="1"/>
</dbReference>
<dbReference type="InterPro" id="IPR002912">
    <property type="entry name" value="ACT_dom"/>
</dbReference>
<dbReference type="NCBIfam" id="TIGR01127">
    <property type="entry name" value="ilvA_1Cterm"/>
    <property type="match status" value="1"/>
</dbReference>
<dbReference type="GO" id="GO:0030170">
    <property type="term" value="F:pyridoxal phosphate binding"/>
    <property type="evidence" value="ECO:0007669"/>
    <property type="project" value="InterPro"/>
</dbReference>
<reference evidence="9 12" key="1">
    <citation type="submission" date="2015-09" db="EMBL/GenBank/DDBJ databases">
        <title>Draft genome sequence of Acidiplasma aeolicum DSM 18409.</title>
        <authorList>
            <person name="Hemp J."/>
        </authorList>
    </citation>
    <scope>NUCLEOTIDE SEQUENCE [LARGE SCALE GENOMIC DNA]</scope>
    <source>
        <strain evidence="9 12">V</strain>
    </source>
</reference>
<keyword evidence="5" id="KW-0028">Amino-acid biosynthesis</keyword>
<organism evidence="10 11">
    <name type="scientific">Acidiplasma aeolicum</name>
    <dbReference type="NCBI Taxonomy" id="507754"/>
    <lineage>
        <taxon>Archaea</taxon>
        <taxon>Methanobacteriati</taxon>
        <taxon>Thermoplasmatota</taxon>
        <taxon>Thermoplasmata</taxon>
        <taxon>Thermoplasmatales</taxon>
        <taxon>Ferroplasmaceae</taxon>
        <taxon>Acidiplasma</taxon>
    </lineage>
</organism>
<evidence type="ECO:0000313" key="12">
    <source>
        <dbReference type="Proteomes" id="UP000050515"/>
    </source>
</evidence>
<dbReference type="PROSITE" id="PS00165">
    <property type="entry name" value="DEHYDRATASE_SER_THR"/>
    <property type="match status" value="1"/>
</dbReference>
<keyword evidence="5" id="KW-0412">Isoleucine biosynthesis</keyword>
<dbReference type="OrthoDB" id="9915at2157"/>
<dbReference type="CDD" id="cd01562">
    <property type="entry name" value="Thr-dehyd"/>
    <property type="match status" value="1"/>
</dbReference>
<gene>
    <name evidence="10" type="ORF">AOG54_08365</name>
    <name evidence="9" type="ORF">SE19_01250</name>
</gene>
<dbReference type="PROSITE" id="PS51671">
    <property type="entry name" value="ACT"/>
    <property type="match status" value="1"/>
</dbReference>
<dbReference type="PANTHER" id="PTHR48078">
    <property type="entry name" value="THREONINE DEHYDRATASE, MITOCHONDRIAL-RELATED"/>
    <property type="match status" value="1"/>
</dbReference>
<name>A0A0Q0VQ53_9ARCH</name>
<proteinExistence type="inferred from homology"/>
<dbReference type="InterPro" id="IPR045865">
    <property type="entry name" value="ACT-like_dom_sf"/>
</dbReference>
<feature type="domain" description="ACT" evidence="8">
    <location>
        <begin position="326"/>
        <end position="401"/>
    </location>
</feature>
<evidence type="ECO:0000256" key="4">
    <source>
        <dbReference type="ARBA" id="ARBA00012096"/>
    </source>
</evidence>
<dbReference type="GO" id="GO:0003941">
    <property type="term" value="F:L-serine ammonia-lyase activity"/>
    <property type="evidence" value="ECO:0007669"/>
    <property type="project" value="TreeGrafter"/>
</dbReference>
<dbReference type="Proteomes" id="UP000050515">
    <property type="component" value="Unassembled WGS sequence"/>
</dbReference>
<evidence type="ECO:0000256" key="6">
    <source>
        <dbReference type="ARBA" id="ARBA00022898"/>
    </source>
</evidence>
<evidence type="ECO:0000256" key="3">
    <source>
        <dbReference type="ARBA" id="ARBA00010869"/>
    </source>
</evidence>
<evidence type="ECO:0000313" key="9">
    <source>
        <dbReference type="EMBL" id="KPV47388.1"/>
    </source>
</evidence>
<dbReference type="Pfam" id="PF00291">
    <property type="entry name" value="PALP"/>
    <property type="match status" value="1"/>
</dbReference>
<dbReference type="SUPFAM" id="SSF53686">
    <property type="entry name" value="Tryptophan synthase beta subunit-like PLP-dependent enzymes"/>
    <property type="match status" value="1"/>
</dbReference>
<keyword evidence="5" id="KW-0100">Branched-chain amino acid biosynthesis</keyword>
<keyword evidence="7" id="KW-0456">Lyase</keyword>
<dbReference type="Gene3D" id="3.40.50.1100">
    <property type="match status" value="2"/>
</dbReference>
<dbReference type="EMBL" id="LKBG01000069">
    <property type="protein sequence ID" value="KQB35909.1"/>
    <property type="molecule type" value="Genomic_DNA"/>
</dbReference>
<dbReference type="InterPro" id="IPR036052">
    <property type="entry name" value="TrpB-like_PALP_sf"/>
</dbReference>